<dbReference type="Pfam" id="PF13521">
    <property type="entry name" value="AAA_28"/>
    <property type="match status" value="1"/>
</dbReference>
<dbReference type="PANTHER" id="PTHR37512:SF1">
    <property type="entry name" value="NADR_TTD14 AAA DOMAIN-CONTAINING PROTEIN"/>
    <property type="match status" value="1"/>
</dbReference>
<dbReference type="Proteomes" id="UP000292209">
    <property type="component" value="Unassembled WGS sequence"/>
</dbReference>
<keyword evidence="2" id="KW-0548">Nucleotidyltransferase</keyword>
<dbReference type="RefSeq" id="WP_130274777.1">
    <property type="nucleotide sequence ID" value="NZ_SGXG01000001.1"/>
</dbReference>
<proteinExistence type="predicted"/>
<dbReference type="Gene3D" id="3.40.50.300">
    <property type="entry name" value="P-loop containing nucleotide triphosphate hydrolases"/>
    <property type="match status" value="1"/>
</dbReference>
<dbReference type="InterPro" id="IPR038727">
    <property type="entry name" value="NadR/Ttd14_AAA_dom"/>
</dbReference>
<name>A0A4Q7PAE3_9BACT</name>
<gene>
    <name evidence="2" type="ORF">BC751_1262</name>
</gene>
<reference evidence="2 3" key="1">
    <citation type="submission" date="2019-02" db="EMBL/GenBank/DDBJ databases">
        <title>Genomic Encyclopedia of Archaeal and Bacterial Type Strains, Phase II (KMG-II): from individual species to whole genera.</title>
        <authorList>
            <person name="Goeker M."/>
        </authorList>
    </citation>
    <scope>NUCLEOTIDE SEQUENCE [LARGE SCALE GENOMIC DNA]</scope>
    <source>
        <strain evidence="2 3">DSM 21411</strain>
    </source>
</reference>
<evidence type="ECO:0000313" key="2">
    <source>
        <dbReference type="EMBL" id="RZS95722.1"/>
    </source>
</evidence>
<dbReference type="InterPro" id="IPR052735">
    <property type="entry name" value="NAD_biosynth-regulator"/>
</dbReference>
<keyword evidence="3" id="KW-1185">Reference proteome</keyword>
<dbReference type="AlphaFoldDB" id="A0A4Q7PAE3"/>
<dbReference type="OrthoDB" id="9151999at2"/>
<dbReference type="SUPFAM" id="SSF52540">
    <property type="entry name" value="P-loop containing nucleoside triphosphate hydrolases"/>
    <property type="match status" value="1"/>
</dbReference>
<evidence type="ECO:0000259" key="1">
    <source>
        <dbReference type="Pfam" id="PF13521"/>
    </source>
</evidence>
<dbReference type="EMBL" id="SGXG01000001">
    <property type="protein sequence ID" value="RZS95722.1"/>
    <property type="molecule type" value="Genomic_DNA"/>
</dbReference>
<keyword evidence="2" id="KW-0808">Transferase</keyword>
<dbReference type="PANTHER" id="PTHR37512">
    <property type="entry name" value="TRIFUNCTIONAL NAD BIOSYNTHESIS/REGULATOR PROTEIN NADR"/>
    <property type="match status" value="1"/>
</dbReference>
<dbReference type="GO" id="GO:0016779">
    <property type="term" value="F:nucleotidyltransferase activity"/>
    <property type="evidence" value="ECO:0007669"/>
    <property type="project" value="UniProtKB-KW"/>
</dbReference>
<organism evidence="2 3">
    <name type="scientific">Cecembia calidifontis</name>
    <dbReference type="NCBI Taxonomy" id="1187080"/>
    <lineage>
        <taxon>Bacteria</taxon>
        <taxon>Pseudomonadati</taxon>
        <taxon>Bacteroidota</taxon>
        <taxon>Cytophagia</taxon>
        <taxon>Cytophagales</taxon>
        <taxon>Cyclobacteriaceae</taxon>
        <taxon>Cecembia</taxon>
    </lineage>
</organism>
<feature type="domain" description="NadR/Ttd14 AAA" evidence="1">
    <location>
        <begin position="4"/>
        <end position="160"/>
    </location>
</feature>
<accession>A0A4Q7PAE3</accession>
<protein>
    <submittedName>
        <fullName evidence="2">NadR type nicotinamide-nucleotide adenylyltransferase</fullName>
    </submittedName>
</protein>
<evidence type="ECO:0000313" key="3">
    <source>
        <dbReference type="Proteomes" id="UP000292209"/>
    </source>
</evidence>
<sequence length="174" mass="20592">MRKKVVVIGPESTGKSTLSQALAAHFSAPWVPEYARTYIEKLDRPYDYDDMLVIAKGQLEWEDLHAQKADQLLICDTDLHVIKVWSEHRFGKVHDWISEQIQLRKYDVYLLTDIDIPWQEDPQREHPEPEMRQYFFELYRNLISQTGVPFEIISGTEPERIQKSVKTIRKHLKL</sequence>
<comment type="caution">
    <text evidence="2">The sequence shown here is derived from an EMBL/GenBank/DDBJ whole genome shotgun (WGS) entry which is preliminary data.</text>
</comment>
<dbReference type="InterPro" id="IPR027417">
    <property type="entry name" value="P-loop_NTPase"/>
</dbReference>